<organism evidence="3">
    <name type="scientific">Palpitomonas bilix</name>
    <dbReference type="NCBI Taxonomy" id="652834"/>
    <lineage>
        <taxon>Eukaryota</taxon>
        <taxon>Eukaryota incertae sedis</taxon>
    </lineage>
</organism>
<dbReference type="Pfam" id="PF18716">
    <property type="entry name" value="VATC"/>
    <property type="match status" value="1"/>
</dbReference>
<evidence type="ECO:0000313" key="3">
    <source>
        <dbReference type="EMBL" id="CAE0251954.1"/>
    </source>
</evidence>
<dbReference type="AlphaFoldDB" id="A0A7S3DCH2"/>
<reference evidence="3" key="1">
    <citation type="submission" date="2021-01" db="EMBL/GenBank/DDBJ databases">
        <authorList>
            <person name="Corre E."/>
            <person name="Pelletier E."/>
            <person name="Niang G."/>
            <person name="Scheremetjew M."/>
            <person name="Finn R."/>
            <person name="Kale V."/>
            <person name="Holt S."/>
            <person name="Cochrane G."/>
            <person name="Meng A."/>
            <person name="Brown T."/>
            <person name="Cohen L."/>
        </authorList>
    </citation>
    <scope>NUCLEOTIDE SEQUENCE</scope>
    <source>
        <strain evidence="3">NIES-2562</strain>
    </source>
</reference>
<feature type="compositionally biased region" description="Polar residues" evidence="1">
    <location>
        <begin position="403"/>
        <end position="412"/>
    </location>
</feature>
<gene>
    <name evidence="3" type="ORF">PBIL07802_LOCUS14180</name>
    <name evidence="4" type="ORF">PBIL07802_LOCUS14181</name>
</gene>
<feature type="region of interest" description="Disordered" evidence="1">
    <location>
        <begin position="403"/>
        <end position="434"/>
    </location>
</feature>
<evidence type="ECO:0000313" key="4">
    <source>
        <dbReference type="EMBL" id="CAE0251955.1"/>
    </source>
</evidence>
<dbReference type="EMBL" id="HBIB01021796">
    <property type="protein sequence ID" value="CAE0251954.1"/>
    <property type="molecule type" value="Transcribed_RNA"/>
</dbReference>
<evidence type="ECO:0000259" key="2">
    <source>
        <dbReference type="Pfam" id="PF18716"/>
    </source>
</evidence>
<feature type="domain" description="Vms1-associating treble clef" evidence="2">
    <location>
        <begin position="368"/>
        <end position="400"/>
    </location>
</feature>
<dbReference type="Gene3D" id="3.20.20.140">
    <property type="entry name" value="Metal-dependent hydrolases"/>
    <property type="match status" value="1"/>
</dbReference>
<dbReference type="EMBL" id="HBIB01021797">
    <property type="protein sequence ID" value="CAE0251955.1"/>
    <property type="molecule type" value="Transcribed_RNA"/>
</dbReference>
<evidence type="ECO:0000256" key="1">
    <source>
        <dbReference type="SAM" id="MobiDB-lite"/>
    </source>
</evidence>
<proteinExistence type="predicted"/>
<accession>A0A7S3DCH2</accession>
<name>A0A7S3DCH2_9EUKA</name>
<protein>
    <recommendedName>
        <fullName evidence="2">Vms1-associating treble clef domain-containing protein</fullName>
    </recommendedName>
</protein>
<sequence length="434" mass="48157">MGEEREMPVHDERCLVTVCGSIPKRNLGDGKVLVLESVFRDRREQAVPTTPESHLSLATQRSACDFPCTIADNLLLESKMHFMTEVEELKLLGCSTMLVEVEYGDTSALQRLKQLAEEAKLTIAVSLALTSRSRVFEAEKPVQSPQLFALELLRAMTKPDHGIPAASIGEISTTAENGKELQKVELLLRAALAARASLSCPIFVEFPVFEEARSLVFGILNGVEGEVNNIVFTQAERALRPSYSIEQHMKRGFSFLFSPLRSASPFSLAHTASRQTVILSELVSTTLRLEREYPGQVMWSSVVRHKCDQKAFGGPGYGAAFGPLLTYFGDEGNEDTEMIRTRLTHDNALSPLCWYSPPKEEKKAIPKWECDNCGKRVSTTKDPFRKFDGKFCSMKCLRQFVEQNKPQSSAPSTEGFHKKGGSGASDLARWDVVA</sequence>
<dbReference type="InterPro" id="IPR041540">
    <property type="entry name" value="VATC"/>
</dbReference>